<feature type="domain" description="PilZ" evidence="1">
    <location>
        <begin position="13"/>
        <end position="116"/>
    </location>
</feature>
<reference evidence="2 3" key="1">
    <citation type="submission" date="2016-10" db="EMBL/GenBank/DDBJ databases">
        <authorList>
            <person name="de Groot N.N."/>
        </authorList>
    </citation>
    <scope>NUCLEOTIDE SEQUENCE [LARGE SCALE GENOMIC DNA]</scope>
    <source>
        <strain evidence="2 3">DSM 7343</strain>
    </source>
</reference>
<name>A0A1H4DNP2_9BACT</name>
<protein>
    <submittedName>
        <fullName evidence="2">Myxococcus xanthus paralogous domain TIGR02266</fullName>
    </submittedName>
</protein>
<evidence type="ECO:0000259" key="1">
    <source>
        <dbReference type="Pfam" id="PF07238"/>
    </source>
</evidence>
<dbReference type="InterPro" id="IPR009875">
    <property type="entry name" value="PilZ_domain"/>
</dbReference>
<dbReference type="Pfam" id="PF07238">
    <property type="entry name" value="PilZ"/>
    <property type="match status" value="1"/>
</dbReference>
<dbReference type="GO" id="GO:0035438">
    <property type="term" value="F:cyclic-di-GMP binding"/>
    <property type="evidence" value="ECO:0007669"/>
    <property type="project" value="InterPro"/>
</dbReference>
<dbReference type="Proteomes" id="UP000199409">
    <property type="component" value="Unassembled WGS sequence"/>
</dbReference>
<dbReference type="AlphaFoldDB" id="A0A1H4DNP2"/>
<proteinExistence type="predicted"/>
<gene>
    <name evidence="2" type="ORF">SAMN05660420_03024</name>
</gene>
<dbReference type="SUPFAM" id="SSF141371">
    <property type="entry name" value="PilZ domain-like"/>
    <property type="match status" value="1"/>
</dbReference>
<evidence type="ECO:0000313" key="3">
    <source>
        <dbReference type="Proteomes" id="UP000199409"/>
    </source>
</evidence>
<dbReference type="Gene3D" id="2.40.10.220">
    <property type="entry name" value="predicted glycosyltransferase like domains"/>
    <property type="match status" value="1"/>
</dbReference>
<evidence type="ECO:0000313" key="2">
    <source>
        <dbReference type="EMBL" id="SEA74375.1"/>
    </source>
</evidence>
<organism evidence="2 3">
    <name type="scientific">Desulfuromusa kysingii</name>
    <dbReference type="NCBI Taxonomy" id="37625"/>
    <lineage>
        <taxon>Bacteria</taxon>
        <taxon>Pseudomonadati</taxon>
        <taxon>Thermodesulfobacteriota</taxon>
        <taxon>Desulfuromonadia</taxon>
        <taxon>Desulfuromonadales</taxon>
        <taxon>Geopsychrobacteraceae</taxon>
        <taxon>Desulfuromusa</taxon>
    </lineage>
</organism>
<dbReference type="RefSeq" id="WP_092350352.1">
    <property type="nucleotide sequence ID" value="NZ_FNQN01000011.1"/>
</dbReference>
<accession>A0A1H4DNP2</accession>
<keyword evidence="3" id="KW-1185">Reference proteome</keyword>
<dbReference type="STRING" id="37625.SAMN05660420_03024"/>
<sequence>MEENQDRPKADSRKNLRSPLIIQKVHINSDRPVFFGYSKNISKSGMFIATTNPIQAGEQIDLEFPLPAPLTGTARCRCEVVWKRPRGTHLPFEPGMGIKFIDMPAEISERLDEWIKEQL</sequence>
<dbReference type="EMBL" id="FNQN01000011">
    <property type="protein sequence ID" value="SEA74375.1"/>
    <property type="molecule type" value="Genomic_DNA"/>
</dbReference>
<dbReference type="OrthoDB" id="5516249at2"/>